<evidence type="ECO:0000256" key="1">
    <source>
        <dbReference type="SAM" id="Phobius"/>
    </source>
</evidence>
<dbReference type="AlphaFoldDB" id="A0A1W1IBF3"/>
<keyword evidence="4" id="KW-1185">Reference proteome</keyword>
<protein>
    <recommendedName>
        <fullName evidence="2">SGNH hydrolase-type esterase domain-containing protein</fullName>
    </recommendedName>
</protein>
<reference evidence="3 4" key="1">
    <citation type="submission" date="2017-03" db="EMBL/GenBank/DDBJ databases">
        <authorList>
            <person name="Afonso C.L."/>
            <person name="Miller P.J."/>
            <person name="Scott M.A."/>
            <person name="Spackman E."/>
            <person name="Goraichik I."/>
            <person name="Dimitrov K.M."/>
            <person name="Suarez D.L."/>
            <person name="Swayne D.E."/>
        </authorList>
    </citation>
    <scope>NUCLEOTIDE SEQUENCE [LARGE SCALE GENOMIC DNA]</scope>
    <source>
        <strain evidence="3">Genome sequencing of Nitrospira japonica strain NJ11</strain>
    </source>
</reference>
<keyword evidence="1" id="KW-0812">Transmembrane</keyword>
<evidence type="ECO:0000313" key="4">
    <source>
        <dbReference type="Proteomes" id="UP000192042"/>
    </source>
</evidence>
<dbReference type="KEGG" id="nja:NSJP_4153"/>
<evidence type="ECO:0000259" key="2">
    <source>
        <dbReference type="Pfam" id="PF13472"/>
    </source>
</evidence>
<keyword evidence="1" id="KW-1133">Transmembrane helix</keyword>
<dbReference type="EMBL" id="LT828648">
    <property type="protein sequence ID" value="SLM50320.1"/>
    <property type="molecule type" value="Genomic_DNA"/>
</dbReference>
<feature type="transmembrane region" description="Helical" evidence="1">
    <location>
        <begin position="206"/>
        <end position="226"/>
    </location>
</feature>
<keyword evidence="1" id="KW-0472">Membrane</keyword>
<feature type="transmembrane region" description="Helical" evidence="1">
    <location>
        <begin position="247"/>
        <end position="266"/>
    </location>
</feature>
<dbReference type="Proteomes" id="UP000192042">
    <property type="component" value="Chromosome I"/>
</dbReference>
<dbReference type="SUPFAM" id="SSF52266">
    <property type="entry name" value="SGNH hydrolase"/>
    <property type="match status" value="1"/>
</dbReference>
<dbReference type="InterPro" id="IPR036514">
    <property type="entry name" value="SGNH_hydro_sf"/>
</dbReference>
<dbReference type="InterPro" id="IPR013830">
    <property type="entry name" value="SGNH_hydro"/>
</dbReference>
<evidence type="ECO:0000313" key="3">
    <source>
        <dbReference type="EMBL" id="SLM50320.1"/>
    </source>
</evidence>
<gene>
    <name evidence="3" type="ORF">NSJP_4153</name>
</gene>
<organism evidence="3 4">
    <name type="scientific">Nitrospira japonica</name>
    <dbReference type="NCBI Taxonomy" id="1325564"/>
    <lineage>
        <taxon>Bacteria</taxon>
        <taxon>Pseudomonadati</taxon>
        <taxon>Nitrospirota</taxon>
        <taxon>Nitrospiria</taxon>
        <taxon>Nitrospirales</taxon>
        <taxon>Nitrospiraceae</taxon>
        <taxon>Nitrospira</taxon>
    </lineage>
</organism>
<dbReference type="Pfam" id="PF13472">
    <property type="entry name" value="Lipase_GDSL_2"/>
    <property type="match status" value="1"/>
</dbReference>
<feature type="domain" description="SGNH hydrolase-type esterase" evidence="2">
    <location>
        <begin position="370"/>
        <end position="589"/>
    </location>
</feature>
<feature type="transmembrane region" description="Helical" evidence="1">
    <location>
        <begin position="183"/>
        <end position="200"/>
    </location>
</feature>
<dbReference type="STRING" id="1325564.NSJP_4153"/>
<dbReference type="GO" id="GO:0016788">
    <property type="term" value="F:hydrolase activity, acting on ester bonds"/>
    <property type="evidence" value="ECO:0007669"/>
    <property type="project" value="UniProtKB-ARBA"/>
</dbReference>
<sequence>MERKLSMIHTARPGVVTHNNRMSLSLLLLLAMLLGFGTFAGVPVLWQLEKTDIRHDDGHAYAWPVALSWPLATRPDAVGAPNEAFTELFEDGKPLGPPHQMHANIRKEGHGKFSHWRHELYFSASDDSDPRTNEHRYAVRLRLFLAPSLSLVLGLFGLLLLVKRLCRDRCRKTDGSRLVHDGIRFMLILSIALLCGWGTMKAHGVMLWVMLCSAVVAAIWMVYALWEMTREIPERSSRGVRVGDLTLAAVSIGLTLTVTEAVLAWHERAGMSPDERGHDVPRQAHETANSHLRTLLNSFSVSVPSEVLAQVAWRQSLLTMPQEWERRSAMVEGAVRASQWHGILHVYDANGIRRTSDFDAKRSNTFRVMVVGDSLTYGDGIEERFTYPAVLQRLMEKEYAIEFLNLGSDGMQSEDIKKRIYEFVPRLRPDLVIYGVCHNDFLPSGVGQYAMTNNFSIPLPEWLKQDLMTRSRILRLTSDGYSAFLLRVGLRADFYEDILKDFGNYQGRFAQDVAAMNAYVLSQGLPPMVAIVLDQKYRAVDPRPYEITKIAERHLARAGMDVIDTEPYYRSFSEQNLTVSRWEGHPNEVANAIWARMIEMRVRNRSDLQPFARQ</sequence>
<accession>A0A1W1IBF3</accession>
<feature type="transmembrane region" description="Helical" evidence="1">
    <location>
        <begin position="143"/>
        <end position="162"/>
    </location>
</feature>
<proteinExistence type="predicted"/>
<name>A0A1W1IBF3_9BACT</name>
<dbReference type="Gene3D" id="3.40.50.1110">
    <property type="entry name" value="SGNH hydrolase"/>
    <property type="match status" value="1"/>
</dbReference>